<dbReference type="EMBL" id="FNEV01000006">
    <property type="protein sequence ID" value="SDJ51946.1"/>
    <property type="molecule type" value="Genomic_DNA"/>
</dbReference>
<dbReference type="Pfam" id="PF07537">
    <property type="entry name" value="CamS"/>
    <property type="match status" value="1"/>
</dbReference>
<evidence type="ECO:0000256" key="1">
    <source>
        <dbReference type="SAM" id="SignalP"/>
    </source>
</evidence>
<dbReference type="Proteomes" id="UP000199225">
    <property type="component" value="Unassembled WGS sequence"/>
</dbReference>
<feature type="chain" id="PRO_5011741619" evidence="1">
    <location>
        <begin position="24"/>
        <end position="379"/>
    </location>
</feature>
<dbReference type="AlphaFoldDB" id="A0A1G8UDN3"/>
<organism evidence="2 3">
    <name type="scientific">Salimicrobium halophilum</name>
    <dbReference type="NCBI Taxonomy" id="86666"/>
    <lineage>
        <taxon>Bacteria</taxon>
        <taxon>Bacillati</taxon>
        <taxon>Bacillota</taxon>
        <taxon>Bacilli</taxon>
        <taxon>Bacillales</taxon>
        <taxon>Bacillaceae</taxon>
        <taxon>Salimicrobium</taxon>
    </lineage>
</organism>
<dbReference type="OrthoDB" id="9795361at2"/>
<evidence type="ECO:0000313" key="3">
    <source>
        <dbReference type="Proteomes" id="UP000199225"/>
    </source>
</evidence>
<gene>
    <name evidence="2" type="ORF">SAMN04490247_2203</name>
</gene>
<accession>A0A1G8UDN3</accession>
<dbReference type="PROSITE" id="PS51257">
    <property type="entry name" value="PROKAR_LIPOPROTEIN"/>
    <property type="match status" value="1"/>
</dbReference>
<name>A0A1G8UDN3_9BACI</name>
<dbReference type="Gene3D" id="3.10.570.10">
    <property type="entry name" value="sex pheromone staph- cam373 precursor domain"/>
    <property type="match status" value="1"/>
</dbReference>
<dbReference type="CDD" id="cd13441">
    <property type="entry name" value="CamS_repeat_1"/>
    <property type="match status" value="1"/>
</dbReference>
<sequence length="379" mass="43886">MKKWLAFTGVMLVLMTACTPVYERTDEVVRETTDETNQDTAIIPSFSGSGTDYRVILTEDAPKTSASRGVTTNQMNNRMDIAEFENGLKRHSKEYFPADEYFFQQGQFLTSGVLYEWLSRSSESNEEGLNPELDEEAATEEDFRNAPRYISNIVEQDYLVRNGEDVVETRGITIGIALRSEYNFTVDNREMTENHTTKELLQKGKQYAETILNRLREMEEVPDVPIMFALYEEERNESQVPGNFIAKSYAEGNTLGNFERVKEDYVLFPSEEATENHFDDAQVFSEFRTKISDYFPDFVGVIGQGFYVNDELRNIKMEIPVEFNSQAEIDGFTQYVHSLVREMFSDHYGVEVRIHSLNRQESLIVRERGEEEPYVYVYD</sequence>
<feature type="signal peptide" evidence="1">
    <location>
        <begin position="1"/>
        <end position="23"/>
    </location>
</feature>
<protein>
    <submittedName>
        <fullName evidence="2">Protein involved in sex pheromone biosynthesis</fullName>
    </submittedName>
</protein>
<dbReference type="CDD" id="cd13440">
    <property type="entry name" value="CamS_repeat_2"/>
    <property type="match status" value="1"/>
</dbReference>
<dbReference type="STRING" id="86666.SAMN04490247_2203"/>
<dbReference type="PIRSF" id="PIRSF012509">
    <property type="entry name" value="CamS"/>
    <property type="match status" value="1"/>
</dbReference>
<reference evidence="3" key="1">
    <citation type="submission" date="2016-10" db="EMBL/GenBank/DDBJ databases">
        <authorList>
            <person name="Varghese N."/>
            <person name="Submissions S."/>
        </authorList>
    </citation>
    <scope>NUCLEOTIDE SEQUENCE [LARGE SCALE GENOMIC DNA]</scope>
    <source>
        <strain evidence="3">DSM 4771</strain>
    </source>
</reference>
<dbReference type="InterPro" id="IPR011426">
    <property type="entry name" value="CamS"/>
</dbReference>
<keyword evidence="1" id="KW-0732">Signal</keyword>
<keyword evidence="3" id="KW-1185">Reference proteome</keyword>
<dbReference type="RefSeq" id="WP_093193919.1">
    <property type="nucleotide sequence ID" value="NZ_FNEV01000006.1"/>
</dbReference>
<proteinExistence type="predicted"/>
<evidence type="ECO:0000313" key="2">
    <source>
        <dbReference type="EMBL" id="SDJ51946.1"/>
    </source>
</evidence>